<gene>
    <name evidence="1" type="ORF">UFOPK3010_01524</name>
</gene>
<accession>A0A6J6ZBU0</accession>
<sequence>MCECAHHIEVLNHRIAKTGEFWPPVHLIGCGRIDKIEYFLVITHSLREFTVEPTQWVLFVSHDCGTDRPRSIKEALGGDPGIGDDVIETMARKEKKSVVATGCIERLAGSGTGSRDVNNGNGGHVPLWPDRVLVRLRQCRPVVLGSVYGSSFSDS</sequence>
<organism evidence="1">
    <name type="scientific">freshwater metagenome</name>
    <dbReference type="NCBI Taxonomy" id="449393"/>
    <lineage>
        <taxon>unclassified sequences</taxon>
        <taxon>metagenomes</taxon>
        <taxon>ecological metagenomes</taxon>
    </lineage>
</organism>
<protein>
    <submittedName>
        <fullName evidence="1">Unannotated protein</fullName>
    </submittedName>
</protein>
<dbReference type="AlphaFoldDB" id="A0A6J6ZBU0"/>
<proteinExistence type="predicted"/>
<name>A0A6J6ZBU0_9ZZZZ</name>
<evidence type="ECO:0000313" key="1">
    <source>
        <dbReference type="EMBL" id="CAB4817026.1"/>
    </source>
</evidence>
<dbReference type="EMBL" id="CAFAAM010000264">
    <property type="protein sequence ID" value="CAB4817026.1"/>
    <property type="molecule type" value="Genomic_DNA"/>
</dbReference>
<reference evidence="1" key="1">
    <citation type="submission" date="2020-05" db="EMBL/GenBank/DDBJ databases">
        <authorList>
            <person name="Chiriac C."/>
            <person name="Salcher M."/>
            <person name="Ghai R."/>
            <person name="Kavagutti S V."/>
        </authorList>
    </citation>
    <scope>NUCLEOTIDE SEQUENCE</scope>
</reference>